<feature type="transmembrane region" description="Helical" evidence="1">
    <location>
        <begin position="83"/>
        <end position="104"/>
    </location>
</feature>
<name>A0A919UNP0_9ACTN</name>
<dbReference type="RefSeq" id="WP_204039702.1">
    <property type="nucleotide sequence ID" value="NZ_BOOA01000007.1"/>
</dbReference>
<dbReference type="Proteomes" id="UP000640052">
    <property type="component" value="Unassembled WGS sequence"/>
</dbReference>
<evidence type="ECO:0000313" key="3">
    <source>
        <dbReference type="Proteomes" id="UP000640052"/>
    </source>
</evidence>
<keyword evidence="1" id="KW-0472">Membrane</keyword>
<reference evidence="2" key="1">
    <citation type="submission" date="2021-01" db="EMBL/GenBank/DDBJ databases">
        <title>Whole genome shotgun sequence of Acrocarpospora phusangensis NBRC 108782.</title>
        <authorList>
            <person name="Komaki H."/>
            <person name="Tamura T."/>
        </authorList>
    </citation>
    <scope>NUCLEOTIDE SEQUENCE</scope>
    <source>
        <strain evidence="2">NBRC 108782</strain>
    </source>
</reference>
<accession>A0A919UNP0</accession>
<evidence type="ECO:0000313" key="2">
    <source>
        <dbReference type="EMBL" id="GIH22865.1"/>
    </source>
</evidence>
<keyword evidence="3" id="KW-1185">Reference proteome</keyword>
<comment type="caution">
    <text evidence="2">The sequence shown here is derived from an EMBL/GenBank/DDBJ whole genome shotgun (WGS) entry which is preliminary data.</text>
</comment>
<dbReference type="EMBL" id="BOOA01000007">
    <property type="protein sequence ID" value="GIH22865.1"/>
    <property type="molecule type" value="Genomic_DNA"/>
</dbReference>
<feature type="transmembrane region" description="Helical" evidence="1">
    <location>
        <begin position="7"/>
        <end position="31"/>
    </location>
</feature>
<organism evidence="2 3">
    <name type="scientific">Acrocarpospora phusangensis</name>
    <dbReference type="NCBI Taxonomy" id="1070424"/>
    <lineage>
        <taxon>Bacteria</taxon>
        <taxon>Bacillati</taxon>
        <taxon>Actinomycetota</taxon>
        <taxon>Actinomycetes</taxon>
        <taxon>Streptosporangiales</taxon>
        <taxon>Streptosporangiaceae</taxon>
        <taxon>Acrocarpospora</taxon>
    </lineage>
</organism>
<sequence>MTLKRIHLIAAIAGLSMIPTFWISTVTVELFGSDSMIASVKQAIPWGFLILIPALITAGATGSSMSGATRAPRILAKKRRMRFIAGNGLLILVPCALYLAMLASRGDFGIHFYAVQSLELIAGAVNLTLMSINAREGLRLSGRRSRVKSA</sequence>
<protein>
    <submittedName>
        <fullName evidence="2">Uncharacterized protein</fullName>
    </submittedName>
</protein>
<keyword evidence="1" id="KW-1133">Transmembrane helix</keyword>
<gene>
    <name evidence="2" type="ORF">Aph01nite_11750</name>
</gene>
<dbReference type="AlphaFoldDB" id="A0A919UNP0"/>
<proteinExistence type="predicted"/>
<evidence type="ECO:0000256" key="1">
    <source>
        <dbReference type="SAM" id="Phobius"/>
    </source>
</evidence>
<feature type="transmembrane region" description="Helical" evidence="1">
    <location>
        <begin position="110"/>
        <end position="134"/>
    </location>
</feature>
<feature type="transmembrane region" description="Helical" evidence="1">
    <location>
        <begin position="43"/>
        <end position="62"/>
    </location>
</feature>
<keyword evidence="1" id="KW-0812">Transmembrane</keyword>